<feature type="domain" description="EF-hand" evidence="4">
    <location>
        <begin position="63"/>
        <end position="98"/>
    </location>
</feature>
<dbReference type="PROSITE" id="PS50222">
    <property type="entry name" value="EF_HAND_2"/>
    <property type="match status" value="1"/>
</dbReference>
<dbReference type="PROSITE" id="PS00018">
    <property type="entry name" value="EF_HAND_1"/>
    <property type="match status" value="1"/>
</dbReference>
<name>A0A2G5U889_9PELO</name>
<evidence type="ECO:0000256" key="1">
    <source>
        <dbReference type="ARBA" id="ARBA00022837"/>
    </source>
</evidence>
<dbReference type="Gene3D" id="1.10.238.10">
    <property type="entry name" value="EF-hand"/>
    <property type="match status" value="1"/>
</dbReference>
<dbReference type="Pfam" id="PF13202">
    <property type="entry name" value="EF-hand_5"/>
    <property type="match status" value="2"/>
</dbReference>
<dbReference type="InterPro" id="IPR002048">
    <property type="entry name" value="EF_hand_dom"/>
</dbReference>
<accession>A0A2G5U889</accession>
<evidence type="ECO:0000259" key="4">
    <source>
        <dbReference type="PROSITE" id="PS50222"/>
    </source>
</evidence>
<evidence type="ECO:0000313" key="5">
    <source>
        <dbReference type="EMBL" id="PIC35738.1"/>
    </source>
</evidence>
<feature type="region of interest" description="Disordered" evidence="2">
    <location>
        <begin position="120"/>
        <end position="152"/>
    </location>
</feature>
<dbReference type="EMBL" id="PDUG01000004">
    <property type="protein sequence ID" value="PIC35738.1"/>
    <property type="molecule type" value="Genomic_DNA"/>
</dbReference>
<dbReference type="Proteomes" id="UP000230233">
    <property type="component" value="Chromosome IV"/>
</dbReference>
<keyword evidence="3" id="KW-0732">Signal</keyword>
<sequence>MRCLLPLLLLLPLVLSQITPVPKMDITPIPIDKTDPNVKEFQRIDSNKDGQLTFTEFLLSDRPFLEHQSRRFHGFDMNGDGVVSKKEFEDYFKKLEKHKRRSDMFFNKFNRDRRDPFQASFFDSFPKNPQVEEGSRELSGGGPLHNPSMVLL</sequence>
<dbReference type="SUPFAM" id="SSF47473">
    <property type="entry name" value="EF-hand"/>
    <property type="match status" value="1"/>
</dbReference>
<organism evidence="5 6">
    <name type="scientific">Caenorhabditis nigoni</name>
    <dbReference type="NCBI Taxonomy" id="1611254"/>
    <lineage>
        <taxon>Eukaryota</taxon>
        <taxon>Metazoa</taxon>
        <taxon>Ecdysozoa</taxon>
        <taxon>Nematoda</taxon>
        <taxon>Chromadorea</taxon>
        <taxon>Rhabditida</taxon>
        <taxon>Rhabditina</taxon>
        <taxon>Rhabditomorpha</taxon>
        <taxon>Rhabditoidea</taxon>
        <taxon>Rhabditidae</taxon>
        <taxon>Peloderinae</taxon>
        <taxon>Caenorhabditis</taxon>
    </lineage>
</organism>
<gene>
    <name evidence="5" type="primary">Cni-R09H10.6</name>
    <name evidence="5" type="synonym">Cnig_chr_IV.g14999</name>
    <name evidence="5" type="ORF">B9Z55_014999</name>
</gene>
<feature type="signal peptide" evidence="3">
    <location>
        <begin position="1"/>
        <end position="16"/>
    </location>
</feature>
<evidence type="ECO:0000313" key="6">
    <source>
        <dbReference type="Proteomes" id="UP000230233"/>
    </source>
</evidence>
<keyword evidence="6" id="KW-1185">Reference proteome</keyword>
<protein>
    <recommendedName>
        <fullName evidence="4">EF-hand domain-containing protein</fullName>
    </recommendedName>
</protein>
<dbReference type="InterPro" id="IPR018247">
    <property type="entry name" value="EF_Hand_1_Ca_BS"/>
</dbReference>
<evidence type="ECO:0000256" key="2">
    <source>
        <dbReference type="SAM" id="MobiDB-lite"/>
    </source>
</evidence>
<reference evidence="6" key="1">
    <citation type="submission" date="2017-10" db="EMBL/GenBank/DDBJ databases">
        <title>Rapid genome shrinkage in a self-fertile nematode reveals novel sperm competition proteins.</title>
        <authorList>
            <person name="Yin D."/>
            <person name="Schwarz E.M."/>
            <person name="Thomas C.G."/>
            <person name="Felde R.L."/>
            <person name="Korf I.F."/>
            <person name="Cutter A.D."/>
            <person name="Schartner C.M."/>
            <person name="Ralston E.J."/>
            <person name="Meyer B.J."/>
            <person name="Haag E.S."/>
        </authorList>
    </citation>
    <scope>NUCLEOTIDE SEQUENCE [LARGE SCALE GENOMIC DNA]</scope>
    <source>
        <strain evidence="6">JU1422</strain>
    </source>
</reference>
<feature type="chain" id="PRO_5013808204" description="EF-hand domain-containing protein" evidence="3">
    <location>
        <begin position="17"/>
        <end position="152"/>
    </location>
</feature>
<dbReference type="InterPro" id="IPR011992">
    <property type="entry name" value="EF-hand-dom_pair"/>
</dbReference>
<comment type="caution">
    <text evidence="5">The sequence shown here is derived from an EMBL/GenBank/DDBJ whole genome shotgun (WGS) entry which is preliminary data.</text>
</comment>
<evidence type="ECO:0000256" key="3">
    <source>
        <dbReference type="SAM" id="SignalP"/>
    </source>
</evidence>
<dbReference type="AlphaFoldDB" id="A0A2G5U889"/>
<dbReference type="OrthoDB" id="2122982at2759"/>
<dbReference type="GO" id="GO:0005509">
    <property type="term" value="F:calcium ion binding"/>
    <property type="evidence" value="ECO:0007669"/>
    <property type="project" value="InterPro"/>
</dbReference>
<proteinExistence type="predicted"/>
<keyword evidence="1" id="KW-0106">Calcium</keyword>